<protein>
    <submittedName>
        <fullName evidence="1">Uncharacterized protein</fullName>
    </submittedName>
</protein>
<dbReference type="EMBL" id="CADCTL010000074">
    <property type="protein sequence ID" value="CAA9228301.1"/>
    <property type="molecule type" value="Genomic_DNA"/>
</dbReference>
<organism evidence="1">
    <name type="scientific">uncultured Acetobacteraceae bacterium</name>
    <dbReference type="NCBI Taxonomy" id="169975"/>
    <lineage>
        <taxon>Bacteria</taxon>
        <taxon>Pseudomonadati</taxon>
        <taxon>Pseudomonadota</taxon>
        <taxon>Alphaproteobacteria</taxon>
        <taxon>Acetobacterales</taxon>
        <taxon>Acetobacteraceae</taxon>
        <taxon>environmental samples</taxon>
    </lineage>
</organism>
<sequence>MNSTRTGGAAAATRHAAAIVQIETLDGNGLSLSFPTREAAEIAFRQVRTGSNVQHCALLTHMRDGLYANGATHCRP</sequence>
<name>A0A6J4HPG7_9PROT</name>
<reference evidence="1" key="1">
    <citation type="submission" date="2020-02" db="EMBL/GenBank/DDBJ databases">
        <authorList>
            <person name="Meier V. D."/>
        </authorList>
    </citation>
    <scope>NUCLEOTIDE SEQUENCE</scope>
    <source>
        <strain evidence="1">AVDCRST_MAG04</strain>
    </source>
</reference>
<accession>A0A6J4HPG7</accession>
<gene>
    <name evidence="1" type="ORF">AVDCRST_MAG04-993</name>
</gene>
<evidence type="ECO:0000313" key="1">
    <source>
        <dbReference type="EMBL" id="CAA9228301.1"/>
    </source>
</evidence>
<dbReference type="AlphaFoldDB" id="A0A6J4HPG7"/>
<proteinExistence type="predicted"/>